<dbReference type="Gene3D" id="3.10.50.40">
    <property type="match status" value="1"/>
</dbReference>
<dbReference type="Proteomes" id="UP001526426">
    <property type="component" value="Unassembled WGS sequence"/>
</dbReference>
<evidence type="ECO:0000256" key="4">
    <source>
        <dbReference type="ARBA" id="ARBA00016902"/>
    </source>
</evidence>
<evidence type="ECO:0000256" key="9">
    <source>
        <dbReference type="ARBA" id="ARBA00023306"/>
    </source>
</evidence>
<keyword evidence="11" id="KW-0963">Cytoplasm</keyword>
<dbReference type="InterPro" id="IPR037041">
    <property type="entry name" value="Trigger_fac_C_sf"/>
</dbReference>
<evidence type="ECO:0000256" key="11">
    <source>
        <dbReference type="HAMAP-Rule" id="MF_00303"/>
    </source>
</evidence>
<evidence type="ECO:0000313" key="17">
    <source>
        <dbReference type="EMBL" id="MCW6035991.1"/>
    </source>
</evidence>
<evidence type="ECO:0000256" key="14">
    <source>
        <dbReference type="SAM" id="Coils"/>
    </source>
</evidence>
<organism evidence="17 18">
    <name type="scientific">Spirulina subsalsa FACHB-351</name>
    <dbReference type="NCBI Taxonomy" id="234711"/>
    <lineage>
        <taxon>Bacteria</taxon>
        <taxon>Bacillati</taxon>
        <taxon>Cyanobacteriota</taxon>
        <taxon>Cyanophyceae</taxon>
        <taxon>Spirulinales</taxon>
        <taxon>Spirulinaceae</taxon>
        <taxon>Spirulina</taxon>
    </lineage>
</organism>
<dbReference type="PROSITE" id="PS50059">
    <property type="entry name" value="FKBP_PPIASE"/>
    <property type="match status" value="1"/>
</dbReference>
<comment type="function">
    <text evidence="11">Involved in protein export. Acts as a chaperone by maintaining the newly synthesized protein in an open conformation. Functions as a peptidyl-prolyl cis-trans isomerase.</text>
</comment>
<feature type="coiled-coil region" evidence="14">
    <location>
        <begin position="280"/>
        <end position="309"/>
    </location>
</feature>
<dbReference type="Pfam" id="PF00254">
    <property type="entry name" value="FKBP_C"/>
    <property type="match status" value="1"/>
</dbReference>
<evidence type="ECO:0000256" key="13">
    <source>
        <dbReference type="RuleBase" id="RU003914"/>
    </source>
</evidence>
<dbReference type="Gene3D" id="3.30.70.1050">
    <property type="entry name" value="Trigger factor ribosome-binding domain"/>
    <property type="match status" value="1"/>
</dbReference>
<evidence type="ECO:0000256" key="2">
    <source>
        <dbReference type="ARBA" id="ARBA00005464"/>
    </source>
</evidence>
<evidence type="ECO:0000256" key="3">
    <source>
        <dbReference type="ARBA" id="ARBA00013194"/>
    </source>
</evidence>
<dbReference type="InterPro" id="IPR046357">
    <property type="entry name" value="PPIase_dom_sf"/>
</dbReference>
<comment type="caution">
    <text evidence="17">The sequence shown here is derived from an EMBL/GenBank/DDBJ whole genome shotgun (WGS) entry which is preliminary data.</text>
</comment>
<evidence type="ECO:0000256" key="12">
    <source>
        <dbReference type="PROSITE-ProRule" id="PRU00277"/>
    </source>
</evidence>
<keyword evidence="5 11" id="KW-0132">Cell division</keyword>
<evidence type="ECO:0000256" key="1">
    <source>
        <dbReference type="ARBA" id="ARBA00000971"/>
    </source>
</evidence>
<gene>
    <name evidence="11 17" type="primary">tig</name>
    <name evidence="17" type="ORF">K4A83_06855</name>
</gene>
<accession>A0ABT3L3B0</accession>
<evidence type="ECO:0000313" key="18">
    <source>
        <dbReference type="Proteomes" id="UP001526426"/>
    </source>
</evidence>
<dbReference type="SUPFAM" id="SSF54534">
    <property type="entry name" value="FKBP-like"/>
    <property type="match status" value="1"/>
</dbReference>
<feature type="region of interest" description="Disordered" evidence="15">
    <location>
        <begin position="439"/>
        <end position="469"/>
    </location>
</feature>
<protein>
    <recommendedName>
        <fullName evidence="4 11">Trigger factor</fullName>
        <shortName evidence="11">TF</shortName>
        <ecNumber evidence="3 11">5.2.1.8</ecNumber>
    </recommendedName>
    <alternativeName>
        <fullName evidence="10 11">PPIase</fullName>
    </alternativeName>
</protein>
<dbReference type="EC" id="5.2.1.8" evidence="3 11"/>
<keyword evidence="18" id="KW-1185">Reference proteome</keyword>
<dbReference type="HAMAP" id="MF_00303">
    <property type="entry name" value="Trigger_factor_Tig"/>
    <property type="match status" value="1"/>
</dbReference>
<evidence type="ECO:0000256" key="15">
    <source>
        <dbReference type="SAM" id="MobiDB-lite"/>
    </source>
</evidence>
<name>A0ABT3L3B0_9CYAN</name>
<dbReference type="Gene3D" id="1.10.3120.10">
    <property type="entry name" value="Trigger factor, C-terminal domain"/>
    <property type="match status" value="1"/>
</dbReference>
<dbReference type="InterPro" id="IPR005215">
    <property type="entry name" value="Trig_fac"/>
</dbReference>
<reference evidence="17 18" key="1">
    <citation type="submission" date="2021-08" db="EMBL/GenBank/DDBJ databases">
        <title>Draft genome sequence of Spirulina subsalsa with high tolerance to salinity and hype-accumulation of phycocyanin.</title>
        <authorList>
            <person name="Pei H."/>
            <person name="Jiang L."/>
        </authorList>
    </citation>
    <scope>NUCLEOTIDE SEQUENCE [LARGE SCALE GENOMIC DNA]</scope>
    <source>
        <strain evidence="17 18">FACHB-351</strain>
    </source>
</reference>
<evidence type="ECO:0000256" key="7">
    <source>
        <dbReference type="ARBA" id="ARBA00023186"/>
    </source>
</evidence>
<sequence length="469" mass="52577">MKVTQEKLPESQIGLAIEIPAETSKLMYERTVNDLARTIKLPGFRKGKIPRQVLIQRIGAERIRAEVVETLIQDSLQKALKQEKIDPLGNYQLVSDINELVKAYQPGEALTFTASVDVNPEVKLGEYTGLKVQAEKIEYNPAKVDEFLEEKRAEQAILAPVEGRPAQEGDVAMVDYEGRIPQEGEAEDILIEGAAATDFQMELTSGQFLDDLVNGIKGMNVGETKEIPVDFPENYAREDLAGVSTRFTVTLKELKEKELPELDDDFAEEISEFSTVAELREHLEKRYQNEAEEATNANIEEALVEALLEVVEVDLPKTLVSQEVDALLQQTAMRMSQYGVDVRSLFTQEMIPQLRENSRPEAIKRLSTSLALAEIAKQEGLTPDEQKVNERVQEVLTQLKDRQEVDPSKLREFVVDELLQNQAIDWLKEKAVVDLVPEGTLSQPEEEEVEEQAEEAASEATVDVEATAE</sequence>
<dbReference type="Pfam" id="PF05698">
    <property type="entry name" value="Trigger_C"/>
    <property type="match status" value="1"/>
</dbReference>
<dbReference type="SUPFAM" id="SSF102735">
    <property type="entry name" value="Trigger factor ribosome-binding domain"/>
    <property type="match status" value="1"/>
</dbReference>
<proteinExistence type="inferred from homology"/>
<comment type="domain">
    <text evidence="11">Consists of 3 domains; the N-terminus binds the ribosome, the middle domain has PPIase activity, while the C-terminus has intrinsic chaperone activity on its own.</text>
</comment>
<evidence type="ECO:0000256" key="5">
    <source>
        <dbReference type="ARBA" id="ARBA00022618"/>
    </source>
</evidence>
<dbReference type="PIRSF" id="PIRSF003095">
    <property type="entry name" value="Trigger_factor"/>
    <property type="match status" value="1"/>
</dbReference>
<dbReference type="InterPro" id="IPR036611">
    <property type="entry name" value="Trigger_fac_ribosome-bd_sf"/>
</dbReference>
<feature type="compositionally biased region" description="Acidic residues" evidence="15">
    <location>
        <begin position="444"/>
        <end position="457"/>
    </location>
</feature>
<evidence type="ECO:0000256" key="8">
    <source>
        <dbReference type="ARBA" id="ARBA00023235"/>
    </source>
</evidence>
<dbReference type="GO" id="GO:0003755">
    <property type="term" value="F:peptidyl-prolyl cis-trans isomerase activity"/>
    <property type="evidence" value="ECO:0007669"/>
    <property type="project" value="UniProtKB-EC"/>
</dbReference>
<dbReference type="Pfam" id="PF05697">
    <property type="entry name" value="Trigger_N"/>
    <property type="match status" value="1"/>
</dbReference>
<dbReference type="EMBL" id="JAIHOM010000025">
    <property type="protein sequence ID" value="MCW6035991.1"/>
    <property type="molecule type" value="Genomic_DNA"/>
</dbReference>
<keyword evidence="14" id="KW-0175">Coiled coil</keyword>
<comment type="similarity">
    <text evidence="2 11 13">Belongs to the FKBP-type PPIase family. Tig subfamily.</text>
</comment>
<evidence type="ECO:0000259" key="16">
    <source>
        <dbReference type="PROSITE" id="PS50059"/>
    </source>
</evidence>
<comment type="catalytic activity">
    <reaction evidence="1 11 12">
        <text>[protein]-peptidylproline (omega=180) = [protein]-peptidylproline (omega=0)</text>
        <dbReference type="Rhea" id="RHEA:16237"/>
        <dbReference type="Rhea" id="RHEA-COMP:10747"/>
        <dbReference type="Rhea" id="RHEA-COMP:10748"/>
        <dbReference type="ChEBI" id="CHEBI:83833"/>
        <dbReference type="ChEBI" id="CHEBI:83834"/>
        <dbReference type="EC" id="5.2.1.8"/>
    </reaction>
</comment>
<feature type="domain" description="PPIase FKBP-type" evidence="16">
    <location>
        <begin position="169"/>
        <end position="263"/>
    </location>
</feature>
<keyword evidence="7 11" id="KW-0143">Chaperone</keyword>
<keyword evidence="9 11" id="KW-0131">Cell cycle</keyword>
<dbReference type="NCBIfam" id="TIGR00115">
    <property type="entry name" value="tig"/>
    <property type="match status" value="1"/>
</dbReference>
<dbReference type="InterPro" id="IPR008881">
    <property type="entry name" value="Trigger_fac_ribosome-bd_bac"/>
</dbReference>
<dbReference type="RefSeq" id="WP_265263719.1">
    <property type="nucleotide sequence ID" value="NZ_JAIHOM010000025.1"/>
</dbReference>
<evidence type="ECO:0000256" key="6">
    <source>
        <dbReference type="ARBA" id="ARBA00023110"/>
    </source>
</evidence>
<keyword evidence="6 11" id="KW-0697">Rotamase</keyword>
<dbReference type="PANTHER" id="PTHR30560">
    <property type="entry name" value="TRIGGER FACTOR CHAPERONE AND PEPTIDYL-PROLYL CIS/TRANS ISOMERASE"/>
    <property type="match status" value="1"/>
</dbReference>
<dbReference type="InterPro" id="IPR008880">
    <property type="entry name" value="Trigger_fac_C"/>
</dbReference>
<dbReference type="InterPro" id="IPR001179">
    <property type="entry name" value="PPIase_FKBP_dom"/>
</dbReference>
<evidence type="ECO:0000256" key="10">
    <source>
        <dbReference type="ARBA" id="ARBA00029986"/>
    </source>
</evidence>
<keyword evidence="8 11" id="KW-0413">Isomerase</keyword>
<dbReference type="PANTHER" id="PTHR30560:SF3">
    <property type="entry name" value="TRIGGER FACTOR-LIKE PROTEIN TIG, CHLOROPLASTIC"/>
    <property type="match status" value="1"/>
</dbReference>
<dbReference type="SUPFAM" id="SSF109998">
    <property type="entry name" value="Triger factor/SurA peptide-binding domain-like"/>
    <property type="match status" value="1"/>
</dbReference>
<comment type="subcellular location">
    <subcellularLocation>
        <location evidence="11">Cytoplasm</location>
    </subcellularLocation>
    <text evidence="11">About half TF is bound to the ribosome near the polypeptide exit tunnel while the other half is free in the cytoplasm.</text>
</comment>
<dbReference type="InterPro" id="IPR027304">
    <property type="entry name" value="Trigger_fact/SurA_dom_sf"/>
</dbReference>